<feature type="transmembrane region" description="Helical" evidence="1">
    <location>
        <begin position="341"/>
        <end position="362"/>
    </location>
</feature>
<comment type="caution">
    <text evidence="2">The sequence shown here is derived from an EMBL/GenBank/DDBJ whole genome shotgun (WGS) entry which is preliminary data.</text>
</comment>
<protein>
    <submittedName>
        <fullName evidence="2">Uncharacterized protein</fullName>
    </submittedName>
</protein>
<reference evidence="2 3" key="1">
    <citation type="submission" date="2015-12" db="EMBL/GenBank/DDBJ databases">
        <title>The genome of Folsomia candida.</title>
        <authorList>
            <person name="Faddeeva A."/>
            <person name="Derks M.F."/>
            <person name="Anvar Y."/>
            <person name="Smit S."/>
            <person name="Van Straalen N."/>
            <person name="Roelofs D."/>
        </authorList>
    </citation>
    <scope>NUCLEOTIDE SEQUENCE [LARGE SCALE GENOMIC DNA]</scope>
    <source>
        <strain evidence="2 3">VU population</strain>
        <tissue evidence="2">Whole body</tissue>
    </source>
</reference>
<feature type="transmembrane region" description="Helical" evidence="1">
    <location>
        <begin position="389"/>
        <end position="410"/>
    </location>
</feature>
<dbReference type="Proteomes" id="UP000198287">
    <property type="component" value="Unassembled WGS sequence"/>
</dbReference>
<proteinExistence type="predicted"/>
<evidence type="ECO:0000313" key="2">
    <source>
        <dbReference type="EMBL" id="OXA39865.1"/>
    </source>
</evidence>
<keyword evidence="3" id="KW-1185">Reference proteome</keyword>
<dbReference type="EMBL" id="LNIX01000036">
    <property type="protein sequence ID" value="OXA39865.1"/>
    <property type="molecule type" value="Genomic_DNA"/>
</dbReference>
<organism evidence="2 3">
    <name type="scientific">Folsomia candida</name>
    <name type="common">Springtail</name>
    <dbReference type="NCBI Taxonomy" id="158441"/>
    <lineage>
        <taxon>Eukaryota</taxon>
        <taxon>Metazoa</taxon>
        <taxon>Ecdysozoa</taxon>
        <taxon>Arthropoda</taxon>
        <taxon>Hexapoda</taxon>
        <taxon>Collembola</taxon>
        <taxon>Entomobryomorpha</taxon>
        <taxon>Isotomoidea</taxon>
        <taxon>Isotomidae</taxon>
        <taxon>Proisotominae</taxon>
        <taxon>Folsomia</taxon>
    </lineage>
</organism>
<keyword evidence="1" id="KW-1133">Transmembrane helix</keyword>
<gene>
    <name evidence="2" type="ORF">Fcan01_25226</name>
</gene>
<feature type="transmembrane region" description="Helical" evidence="1">
    <location>
        <begin position="282"/>
        <end position="303"/>
    </location>
</feature>
<keyword evidence="1" id="KW-0812">Transmembrane</keyword>
<accession>A0A226D2Q3</accession>
<name>A0A226D2Q3_FOLCA</name>
<evidence type="ECO:0000256" key="1">
    <source>
        <dbReference type="SAM" id="Phobius"/>
    </source>
</evidence>
<sequence length="426" mass="49546">MVFSPKIIAWRFLTKNPVGRVALIAYQGNKNKGMENPIFRKFSLLRRRNPGEHCWVMFAIVPENSGFPVYDSELLKQPCFIDRNLPHYFIWITPIKSEIQNFLKYYHILENLRLREMVLVDLNNLMGEGPQLRMYYHNMYGIHSPPAGIERTELWNRIESNCFNELGKISKNASKLNKYFWSSSIKSSRFNDFSRQGYRRIAHLTDLNGFLAFWALQDVSAYKFRYNWPFHTIPPVKRLGQRQANGATFILSEVRSYSFVSCYKTKSNFDILSALTSPLEGISWTLLASGFATVVIIMTALHTKVISDGVLLIIGISLENSVLLSRSIYEATFRREKHYLTGIYIIVAIWIVLVGSILTNWYKTWFTMEMIIPTIHQSPWESVMNVDGIRIMIPFYISMMIINCLALNTLDINCSTWKFFIDVLKE</sequence>
<dbReference type="AlphaFoldDB" id="A0A226D2Q3"/>
<keyword evidence="1" id="KW-0472">Membrane</keyword>
<evidence type="ECO:0000313" key="3">
    <source>
        <dbReference type="Proteomes" id="UP000198287"/>
    </source>
</evidence>